<protein>
    <submittedName>
        <fullName evidence="1">Uncharacterized protein</fullName>
    </submittedName>
</protein>
<accession>A0A1X0SCB8</accession>
<dbReference type="EMBL" id="KV921272">
    <property type="protein sequence ID" value="ORE21937.1"/>
    <property type="molecule type" value="Genomic_DNA"/>
</dbReference>
<gene>
    <name evidence="1" type="ORF">BCV71DRAFT_273054</name>
</gene>
<dbReference type="Proteomes" id="UP000242381">
    <property type="component" value="Unassembled WGS sequence"/>
</dbReference>
<name>A0A1X0SCB8_RHIZD</name>
<evidence type="ECO:0000313" key="2">
    <source>
        <dbReference type="Proteomes" id="UP000242381"/>
    </source>
</evidence>
<reference evidence="1 2" key="1">
    <citation type="journal article" date="2016" name="Proc. Natl. Acad. Sci. U.S.A.">
        <title>Lipid metabolic changes in an early divergent fungus govern the establishment of a mutualistic symbiosis with endobacteria.</title>
        <authorList>
            <person name="Lastovetsky O.A."/>
            <person name="Gaspar M.L."/>
            <person name="Mondo S.J."/>
            <person name="LaButti K.M."/>
            <person name="Sandor L."/>
            <person name="Grigoriev I.V."/>
            <person name="Henry S.A."/>
            <person name="Pawlowska T.E."/>
        </authorList>
    </citation>
    <scope>NUCLEOTIDE SEQUENCE [LARGE SCALE GENOMIC DNA]</scope>
    <source>
        <strain evidence="1 2">ATCC 11559</strain>
    </source>
</reference>
<proteinExistence type="predicted"/>
<sequence>MRQISICIFVENLVDQKQGKGSKILLPLCRSIIVTIIDTICRKGLIHLTLRKPKAVQKEVIDSKKRRKGRW</sequence>
<evidence type="ECO:0000313" key="1">
    <source>
        <dbReference type="EMBL" id="ORE21937.1"/>
    </source>
</evidence>
<organism evidence="1 2">
    <name type="scientific">Rhizopus microsporus</name>
    <dbReference type="NCBI Taxonomy" id="58291"/>
    <lineage>
        <taxon>Eukaryota</taxon>
        <taxon>Fungi</taxon>
        <taxon>Fungi incertae sedis</taxon>
        <taxon>Mucoromycota</taxon>
        <taxon>Mucoromycotina</taxon>
        <taxon>Mucoromycetes</taxon>
        <taxon>Mucorales</taxon>
        <taxon>Mucorineae</taxon>
        <taxon>Rhizopodaceae</taxon>
        <taxon>Rhizopus</taxon>
    </lineage>
</organism>
<dbReference type="AlphaFoldDB" id="A0A1X0SCB8"/>